<proteinExistence type="predicted"/>
<sequence length="78" mass="8321">MFLHRVLGHQLPPTMLVTAAALPPCPPGALVATKLPIEFRNPFASSLLSCGDVVATYDDAPALKTDFTTVHTFDQDIG</sequence>
<gene>
    <name evidence="1" type="ORF">BS329_37695</name>
</gene>
<organism evidence="1 2">
    <name type="scientific">Amycolatopsis coloradensis</name>
    <dbReference type="NCBI Taxonomy" id="76021"/>
    <lineage>
        <taxon>Bacteria</taxon>
        <taxon>Bacillati</taxon>
        <taxon>Actinomycetota</taxon>
        <taxon>Actinomycetes</taxon>
        <taxon>Pseudonocardiales</taxon>
        <taxon>Pseudonocardiaceae</taxon>
        <taxon>Amycolatopsis</taxon>
    </lineage>
</organism>
<dbReference type="Proteomes" id="UP000187486">
    <property type="component" value="Unassembled WGS sequence"/>
</dbReference>
<evidence type="ECO:0000313" key="1">
    <source>
        <dbReference type="EMBL" id="OLZ44161.1"/>
    </source>
</evidence>
<dbReference type="AlphaFoldDB" id="A0A1R0KFL8"/>
<comment type="caution">
    <text evidence="1">The sequence shown here is derived from an EMBL/GenBank/DDBJ whole genome shotgun (WGS) entry which is preliminary data.</text>
</comment>
<name>A0A1R0KFL8_9PSEU</name>
<protein>
    <submittedName>
        <fullName evidence="1">Uncharacterized protein</fullName>
    </submittedName>
</protein>
<reference evidence="1 2" key="1">
    <citation type="submission" date="2016-01" db="EMBL/GenBank/DDBJ databases">
        <title>Amycolatopsis coloradensis genome sequencing and assembly.</title>
        <authorList>
            <person name="Mayilraj S."/>
        </authorList>
    </citation>
    <scope>NUCLEOTIDE SEQUENCE [LARGE SCALE GENOMIC DNA]</scope>
    <source>
        <strain evidence="1 2">DSM 44225</strain>
    </source>
</reference>
<keyword evidence="2" id="KW-1185">Reference proteome</keyword>
<dbReference type="EMBL" id="MQUQ01000028">
    <property type="protein sequence ID" value="OLZ44161.1"/>
    <property type="molecule type" value="Genomic_DNA"/>
</dbReference>
<accession>A0A1R0KFL8</accession>
<evidence type="ECO:0000313" key="2">
    <source>
        <dbReference type="Proteomes" id="UP000187486"/>
    </source>
</evidence>